<keyword evidence="3" id="KW-1185">Reference proteome</keyword>
<comment type="caution">
    <text evidence="2">The sequence shown here is derived from an EMBL/GenBank/DDBJ whole genome shotgun (WGS) entry which is preliminary data.</text>
</comment>
<name>A0AAD9EL64_9PEZI</name>
<accession>A0AAD9EL64</accession>
<feature type="chain" id="PRO_5042096581" evidence="1">
    <location>
        <begin position="19"/>
        <end position="91"/>
    </location>
</feature>
<keyword evidence="1" id="KW-0732">Signal</keyword>
<organism evidence="2 3">
    <name type="scientific">Colletotrichum chrysophilum</name>
    <dbReference type="NCBI Taxonomy" id="1836956"/>
    <lineage>
        <taxon>Eukaryota</taxon>
        <taxon>Fungi</taxon>
        <taxon>Dikarya</taxon>
        <taxon>Ascomycota</taxon>
        <taxon>Pezizomycotina</taxon>
        <taxon>Sordariomycetes</taxon>
        <taxon>Hypocreomycetidae</taxon>
        <taxon>Glomerellales</taxon>
        <taxon>Glomerellaceae</taxon>
        <taxon>Colletotrichum</taxon>
        <taxon>Colletotrichum gloeosporioides species complex</taxon>
    </lineage>
</organism>
<evidence type="ECO:0000313" key="3">
    <source>
        <dbReference type="Proteomes" id="UP001243330"/>
    </source>
</evidence>
<evidence type="ECO:0000256" key="1">
    <source>
        <dbReference type="SAM" id="SignalP"/>
    </source>
</evidence>
<feature type="signal peptide" evidence="1">
    <location>
        <begin position="1"/>
        <end position="18"/>
    </location>
</feature>
<proteinExistence type="predicted"/>
<reference evidence="2" key="1">
    <citation type="submission" date="2023-01" db="EMBL/GenBank/DDBJ databases">
        <title>Colletotrichum chrysophilum M932 genome sequence.</title>
        <authorList>
            <person name="Baroncelli R."/>
        </authorList>
    </citation>
    <scope>NUCLEOTIDE SEQUENCE</scope>
    <source>
        <strain evidence="2">M932</strain>
    </source>
</reference>
<gene>
    <name evidence="2" type="ORF">CCHR01_08704</name>
</gene>
<dbReference type="AlphaFoldDB" id="A0AAD9EL64"/>
<dbReference type="Proteomes" id="UP001243330">
    <property type="component" value="Unassembled WGS sequence"/>
</dbReference>
<dbReference type="EMBL" id="JAQOWY010000165">
    <property type="protein sequence ID" value="KAK1848656.1"/>
    <property type="molecule type" value="Genomic_DNA"/>
</dbReference>
<evidence type="ECO:0000313" key="2">
    <source>
        <dbReference type="EMBL" id="KAK1848656.1"/>
    </source>
</evidence>
<sequence length="91" mass="10127">METFAYSLLLMASTVATAAPLESSAENVSLAARNDLFARKVCVIEDGMSCYYEGGDCYYHDCWDCKCDATWRGKKLTRRNCTDSTSCPTRS</sequence>
<protein>
    <submittedName>
        <fullName evidence="2">Uncharacterized protein</fullName>
    </submittedName>
</protein>